<keyword evidence="2" id="KW-1185">Reference proteome</keyword>
<proteinExistence type="predicted"/>
<organism evidence="1 2">
    <name type="scientific">Trifolium medium</name>
    <dbReference type="NCBI Taxonomy" id="97028"/>
    <lineage>
        <taxon>Eukaryota</taxon>
        <taxon>Viridiplantae</taxon>
        <taxon>Streptophyta</taxon>
        <taxon>Embryophyta</taxon>
        <taxon>Tracheophyta</taxon>
        <taxon>Spermatophyta</taxon>
        <taxon>Magnoliopsida</taxon>
        <taxon>eudicotyledons</taxon>
        <taxon>Gunneridae</taxon>
        <taxon>Pentapetalae</taxon>
        <taxon>rosids</taxon>
        <taxon>fabids</taxon>
        <taxon>Fabales</taxon>
        <taxon>Fabaceae</taxon>
        <taxon>Papilionoideae</taxon>
        <taxon>50 kb inversion clade</taxon>
        <taxon>NPAAA clade</taxon>
        <taxon>Hologalegina</taxon>
        <taxon>IRL clade</taxon>
        <taxon>Trifolieae</taxon>
        <taxon>Trifolium</taxon>
    </lineage>
</organism>
<comment type="caution">
    <text evidence="1">The sequence shown here is derived from an EMBL/GenBank/DDBJ whole genome shotgun (WGS) entry which is preliminary data.</text>
</comment>
<accession>A0A392SF82</accession>
<name>A0A392SF82_9FABA</name>
<evidence type="ECO:0000313" key="1">
    <source>
        <dbReference type="EMBL" id="MCI47102.1"/>
    </source>
</evidence>
<dbReference type="Proteomes" id="UP000265520">
    <property type="component" value="Unassembled WGS sequence"/>
</dbReference>
<reference evidence="1 2" key="1">
    <citation type="journal article" date="2018" name="Front. Plant Sci.">
        <title>Red Clover (Trifolium pratense) and Zigzag Clover (T. medium) - A Picture of Genomic Similarities and Differences.</title>
        <authorList>
            <person name="Dluhosova J."/>
            <person name="Istvanek J."/>
            <person name="Nedelnik J."/>
            <person name="Repkova J."/>
        </authorList>
    </citation>
    <scope>NUCLEOTIDE SEQUENCE [LARGE SCALE GENOMIC DNA]</scope>
    <source>
        <strain evidence="2">cv. 10/8</strain>
        <tissue evidence="1">Leaf</tissue>
    </source>
</reference>
<protein>
    <submittedName>
        <fullName evidence="1">Uncharacterized protein</fullName>
    </submittedName>
</protein>
<evidence type="ECO:0000313" key="2">
    <source>
        <dbReference type="Proteomes" id="UP000265520"/>
    </source>
</evidence>
<sequence length="87" mass="9971">MEKGKYVGNPRLVTEFYADALHKKGVVTDFKVYIRGRFVDYSAPKINRLLGAVVPRQCLFSALRDEIEKWNLDARNPVKEFLGRPGT</sequence>
<dbReference type="EMBL" id="LXQA010367299">
    <property type="protein sequence ID" value="MCI47102.1"/>
    <property type="molecule type" value="Genomic_DNA"/>
</dbReference>
<feature type="non-terminal residue" evidence="1">
    <location>
        <position position="87"/>
    </location>
</feature>
<dbReference type="AlphaFoldDB" id="A0A392SF82"/>